<proteinExistence type="predicted"/>
<sequence>MEILKKKRKIITSRVTRFTNDADKLLSSTSAIDLDEVSVLIERLRLVEQQLKDTDTAIEPPLREEDAEAEFETVLEYIARTATYIVRPELRKNGASRKETTSHEIPAVRTQRTKLPKLELSKFDGRRRNWPPFCEEFDIAINKNQELSNLDRFNYLKSLLTGEAATAIAGLQATSQCCGDAIDIL</sequence>
<protein>
    <submittedName>
        <fullName evidence="1">Uncharacterized protein</fullName>
    </submittedName>
</protein>
<dbReference type="EMBL" id="CM023486">
    <property type="protein sequence ID" value="KAH6927683.1"/>
    <property type="molecule type" value="Genomic_DNA"/>
</dbReference>
<gene>
    <name evidence="1" type="ORF">HPB50_007047</name>
</gene>
<organism evidence="1 2">
    <name type="scientific">Hyalomma asiaticum</name>
    <name type="common">Tick</name>
    <dbReference type="NCBI Taxonomy" id="266040"/>
    <lineage>
        <taxon>Eukaryota</taxon>
        <taxon>Metazoa</taxon>
        <taxon>Ecdysozoa</taxon>
        <taxon>Arthropoda</taxon>
        <taxon>Chelicerata</taxon>
        <taxon>Arachnida</taxon>
        <taxon>Acari</taxon>
        <taxon>Parasitiformes</taxon>
        <taxon>Ixodida</taxon>
        <taxon>Ixodoidea</taxon>
        <taxon>Ixodidae</taxon>
        <taxon>Hyalomminae</taxon>
        <taxon>Hyalomma</taxon>
    </lineage>
</organism>
<accession>A0ACB7RYY6</accession>
<evidence type="ECO:0000313" key="1">
    <source>
        <dbReference type="EMBL" id="KAH6927683.1"/>
    </source>
</evidence>
<keyword evidence="2" id="KW-1185">Reference proteome</keyword>
<evidence type="ECO:0000313" key="2">
    <source>
        <dbReference type="Proteomes" id="UP000821845"/>
    </source>
</evidence>
<reference evidence="1" key="1">
    <citation type="submission" date="2020-05" db="EMBL/GenBank/DDBJ databases">
        <title>Large-scale comparative analyses of tick genomes elucidate their genetic diversity and vector capacities.</title>
        <authorList>
            <person name="Jia N."/>
            <person name="Wang J."/>
            <person name="Shi W."/>
            <person name="Du L."/>
            <person name="Sun Y."/>
            <person name="Zhan W."/>
            <person name="Jiang J."/>
            <person name="Wang Q."/>
            <person name="Zhang B."/>
            <person name="Ji P."/>
            <person name="Sakyi L.B."/>
            <person name="Cui X."/>
            <person name="Yuan T."/>
            <person name="Jiang B."/>
            <person name="Yang W."/>
            <person name="Lam T.T.-Y."/>
            <person name="Chang Q."/>
            <person name="Ding S."/>
            <person name="Wang X."/>
            <person name="Zhu J."/>
            <person name="Ruan X."/>
            <person name="Zhao L."/>
            <person name="Wei J."/>
            <person name="Que T."/>
            <person name="Du C."/>
            <person name="Cheng J."/>
            <person name="Dai P."/>
            <person name="Han X."/>
            <person name="Huang E."/>
            <person name="Gao Y."/>
            <person name="Liu J."/>
            <person name="Shao H."/>
            <person name="Ye R."/>
            <person name="Li L."/>
            <person name="Wei W."/>
            <person name="Wang X."/>
            <person name="Wang C."/>
            <person name="Yang T."/>
            <person name="Huo Q."/>
            <person name="Li W."/>
            <person name="Guo W."/>
            <person name="Chen H."/>
            <person name="Zhou L."/>
            <person name="Ni X."/>
            <person name="Tian J."/>
            <person name="Zhou Y."/>
            <person name="Sheng Y."/>
            <person name="Liu T."/>
            <person name="Pan Y."/>
            <person name="Xia L."/>
            <person name="Li J."/>
            <person name="Zhao F."/>
            <person name="Cao W."/>
        </authorList>
    </citation>
    <scope>NUCLEOTIDE SEQUENCE</scope>
    <source>
        <strain evidence="1">Hyas-2018</strain>
    </source>
</reference>
<dbReference type="Proteomes" id="UP000821845">
    <property type="component" value="Chromosome 6"/>
</dbReference>
<name>A0ACB7RYY6_HYAAI</name>
<comment type="caution">
    <text evidence="1">The sequence shown here is derived from an EMBL/GenBank/DDBJ whole genome shotgun (WGS) entry which is preliminary data.</text>
</comment>